<dbReference type="SUPFAM" id="SSF53756">
    <property type="entry name" value="UDP-Glycosyltransferase/glycogen phosphorylase"/>
    <property type="match status" value="1"/>
</dbReference>
<protein>
    <recommendedName>
        <fullName evidence="3">Glycosyl transferase family 28 C-terminal domain-containing protein</fullName>
    </recommendedName>
</protein>
<keyword evidence="2" id="KW-1185">Reference proteome</keyword>
<dbReference type="InterPro" id="IPR053205">
    <property type="entry name" value="GHMP_kinase_L-arabinokinase"/>
</dbReference>
<proteinExistence type="predicted"/>
<sequence length="365" mass="40503">MPLIWSAISAHGYGHAAQVVPVLNELGKRIPALRIMLRTNVPRHFFESRMTVPWELRPAQMDIGCLQHGPLTMDWDATWQAHHAFHTHWQARLTEETLAIQEARPDLVIGNTPYLAMAAGAAAGVPTVAIASLSWDEVLREHVDPKQPWHAAILEEMRHAYGQADLLLRLTPGLPMPAFPRARDIGPIAQPLPPERTRIRQHLGIPDQDALVLVAFGGIRFEALPFDRMESMPGMQFLIDGPVPPSNRRVHSLSALSERFSTILSSVDVIMTKPGYGTTIEAVEVQTPVVYVRRYNFADEDSLVTYLHRYGRGLELSRADFLEARWESAIRQALALSTPASPPPAATGAADAAMHLLPLLQPSRK</sequence>
<dbReference type="Gene3D" id="3.40.50.2000">
    <property type="entry name" value="Glycogen Phosphorylase B"/>
    <property type="match status" value="1"/>
</dbReference>
<evidence type="ECO:0000313" key="2">
    <source>
        <dbReference type="Proteomes" id="UP000248168"/>
    </source>
</evidence>
<dbReference type="InParanoid" id="A0A330L6H7"/>
<evidence type="ECO:0008006" key="3">
    <source>
        <dbReference type="Google" id="ProtNLM"/>
    </source>
</evidence>
<gene>
    <name evidence="1" type="ORF">NITLEN_30396</name>
</gene>
<name>A0A330L6H7_9BACT</name>
<reference evidence="2" key="1">
    <citation type="submission" date="2018-04" db="EMBL/GenBank/DDBJ databases">
        <authorList>
            <person name="Lucker S."/>
            <person name="Sakoula D."/>
        </authorList>
    </citation>
    <scope>NUCLEOTIDE SEQUENCE [LARGE SCALE GENOMIC DNA]</scope>
</reference>
<dbReference type="RefSeq" id="WP_121989756.1">
    <property type="nucleotide sequence ID" value="NZ_OUNR01000016.1"/>
</dbReference>
<accession>A0A330L6H7</accession>
<dbReference type="Proteomes" id="UP000248168">
    <property type="component" value="Unassembled WGS sequence"/>
</dbReference>
<dbReference type="PANTHER" id="PTHR38134:SF2">
    <property type="entry name" value="GALACTOKINASE"/>
    <property type="match status" value="1"/>
</dbReference>
<evidence type="ECO:0000313" key="1">
    <source>
        <dbReference type="EMBL" id="SPP65482.1"/>
    </source>
</evidence>
<dbReference type="PANTHER" id="PTHR38134">
    <property type="entry name" value="SLR1395 PROTEIN"/>
    <property type="match status" value="1"/>
</dbReference>
<dbReference type="OrthoDB" id="9776616at2"/>
<dbReference type="EMBL" id="OUNR01000016">
    <property type="protein sequence ID" value="SPP65482.1"/>
    <property type="molecule type" value="Genomic_DNA"/>
</dbReference>
<organism evidence="1 2">
    <name type="scientific">Nitrospira lenta</name>
    <dbReference type="NCBI Taxonomy" id="1436998"/>
    <lineage>
        <taxon>Bacteria</taxon>
        <taxon>Pseudomonadati</taxon>
        <taxon>Nitrospirota</taxon>
        <taxon>Nitrospiria</taxon>
        <taxon>Nitrospirales</taxon>
        <taxon>Nitrospiraceae</taxon>
        <taxon>Nitrospira</taxon>
    </lineage>
</organism>
<dbReference type="AlphaFoldDB" id="A0A330L6H7"/>